<keyword evidence="1" id="KW-0175">Coiled coil</keyword>
<gene>
    <name evidence="3" type="ORF">MIND_00682400</name>
</gene>
<dbReference type="PANTHER" id="PTHR37329:SF1">
    <property type="entry name" value="KINETOCHORE PROTEIN SOS7"/>
    <property type="match status" value="1"/>
</dbReference>
<dbReference type="EMBL" id="JACAZF010000006">
    <property type="protein sequence ID" value="KAF7301179.1"/>
    <property type="molecule type" value="Genomic_DNA"/>
</dbReference>
<evidence type="ECO:0000256" key="1">
    <source>
        <dbReference type="SAM" id="Coils"/>
    </source>
</evidence>
<dbReference type="InterPro" id="IPR048781">
    <property type="entry name" value="Sos7_CC"/>
</dbReference>
<proteinExistence type="predicted"/>
<name>A0A8H6W6K6_9AGAR</name>
<feature type="coiled-coil region" evidence="1">
    <location>
        <begin position="217"/>
        <end position="300"/>
    </location>
</feature>
<dbReference type="AlphaFoldDB" id="A0A8H6W6K6"/>
<reference evidence="3" key="1">
    <citation type="submission" date="2020-05" db="EMBL/GenBank/DDBJ databases">
        <title>Mycena genomes resolve the evolution of fungal bioluminescence.</title>
        <authorList>
            <person name="Tsai I.J."/>
        </authorList>
    </citation>
    <scope>NUCLEOTIDE SEQUENCE</scope>
    <source>
        <strain evidence="3">171206Taipei</strain>
    </source>
</reference>
<sequence length="412" mass="45753">MGKNKMGDSGSEYFGLATPGARKNLQCCGWRVENSRSLSGIEGVKHKRAGSQSHARHTTQPTTMSLSETLQTALQQAQLDLPGRVAQFNAVEVNLEKLDVKDPAVVLQDLNAQTAHLRKLKFQQLEQNAKAKYIRNIVTDIDDAAFVTEEDNKALDALAAKKKQDLSLAKKELAEGRKEYCELAPRVEAGWVHLSLDGAAPHPPSEHKRLKDAAMKAADLTQKIIDARLALARLRQAHPKPHLTIAGAEQRLTDQVEEMQVLEEEKSDAEREVAGMKRTLKNTTQEVEKLRVDRAETEKAVKASRVDEDDAQLMPLYHSHLESLKLQKSIVGLHDWEHGAENELQLNYIVEQQPISILLTYHPNTRQLANVQVSGLEERGVDVSEVVFKYTDSNDVQGLIAAVLSIARAATI</sequence>
<accession>A0A8H6W6K6</accession>
<protein>
    <recommendedName>
        <fullName evidence="2">Kinetochore protein Sos7 coiled-coil domain-containing protein</fullName>
    </recommendedName>
</protein>
<keyword evidence="4" id="KW-1185">Reference proteome</keyword>
<comment type="caution">
    <text evidence="3">The sequence shown here is derived from an EMBL/GenBank/DDBJ whole genome shotgun (WGS) entry which is preliminary data.</text>
</comment>
<evidence type="ECO:0000259" key="2">
    <source>
        <dbReference type="Pfam" id="PF20882"/>
    </source>
</evidence>
<dbReference type="GO" id="GO:0000776">
    <property type="term" value="C:kinetochore"/>
    <property type="evidence" value="ECO:0007669"/>
    <property type="project" value="InterPro"/>
</dbReference>
<dbReference type="GeneID" id="59346051"/>
<dbReference type="GO" id="GO:0034501">
    <property type="term" value="P:protein localization to kinetochore"/>
    <property type="evidence" value="ECO:0007669"/>
    <property type="project" value="InterPro"/>
</dbReference>
<dbReference type="GO" id="GO:0051315">
    <property type="term" value="P:attachment of mitotic spindle microtubules to kinetochore"/>
    <property type="evidence" value="ECO:0007669"/>
    <property type="project" value="TreeGrafter"/>
</dbReference>
<evidence type="ECO:0000313" key="4">
    <source>
        <dbReference type="Proteomes" id="UP000636479"/>
    </source>
</evidence>
<dbReference type="RefSeq" id="XP_037219179.1">
    <property type="nucleotide sequence ID" value="XM_037363535.1"/>
</dbReference>
<dbReference type="InterPro" id="IPR037475">
    <property type="entry name" value="Sos7"/>
</dbReference>
<dbReference type="Proteomes" id="UP000636479">
    <property type="component" value="Unassembled WGS sequence"/>
</dbReference>
<evidence type="ECO:0000313" key="3">
    <source>
        <dbReference type="EMBL" id="KAF7301179.1"/>
    </source>
</evidence>
<dbReference type="OrthoDB" id="18959at2759"/>
<organism evidence="3 4">
    <name type="scientific">Mycena indigotica</name>
    <dbReference type="NCBI Taxonomy" id="2126181"/>
    <lineage>
        <taxon>Eukaryota</taxon>
        <taxon>Fungi</taxon>
        <taxon>Dikarya</taxon>
        <taxon>Basidiomycota</taxon>
        <taxon>Agaricomycotina</taxon>
        <taxon>Agaricomycetes</taxon>
        <taxon>Agaricomycetidae</taxon>
        <taxon>Agaricales</taxon>
        <taxon>Marasmiineae</taxon>
        <taxon>Mycenaceae</taxon>
        <taxon>Mycena</taxon>
    </lineage>
</organism>
<feature type="domain" description="Kinetochore protein Sos7 coiled-coil" evidence="2">
    <location>
        <begin position="117"/>
        <end position="189"/>
    </location>
</feature>
<dbReference type="PANTHER" id="PTHR37329">
    <property type="entry name" value="KINETOCHORE PROTEIN SOS7"/>
    <property type="match status" value="1"/>
</dbReference>
<dbReference type="Pfam" id="PF20882">
    <property type="entry name" value="Sos7"/>
    <property type="match status" value="1"/>
</dbReference>